<dbReference type="PANTHER" id="PTHR43422:SF3">
    <property type="entry name" value="THIAMINE THIAZOLE SYNTHASE"/>
    <property type="match status" value="1"/>
</dbReference>
<proteinExistence type="predicted"/>
<dbReference type="Proteomes" id="UP001302716">
    <property type="component" value="Chromosome"/>
</dbReference>
<gene>
    <name evidence="1" type="ORF">NYR97_15645</name>
</gene>
<dbReference type="PANTHER" id="PTHR43422">
    <property type="entry name" value="THIAMINE THIAZOLE SYNTHASE"/>
    <property type="match status" value="1"/>
</dbReference>
<dbReference type="SUPFAM" id="SSF51905">
    <property type="entry name" value="FAD/NAD(P)-binding domain"/>
    <property type="match status" value="1"/>
</dbReference>
<accession>A0AAU0B924</accession>
<reference evidence="1 2" key="1">
    <citation type="submission" date="2022-08" db="EMBL/GenBank/DDBJ databases">
        <title>Whole genome sequencing-based tracing of a 2022 introduction and outbreak of Xanthomonas hortorum pv. pelargonii.</title>
        <authorList>
            <person name="Iruegas-Bocardo F."/>
            <person name="Weisberg A.K."/>
            <person name="Riutta E.R."/>
            <person name="Kilday K."/>
            <person name="Bonkowski J.C."/>
            <person name="Creswell T."/>
            <person name="Daughtrey M.L."/>
            <person name="Rane K."/>
            <person name="Grunwald N.J."/>
            <person name="Chang J.H."/>
            <person name="Putnam M.L."/>
        </authorList>
    </citation>
    <scope>NUCLEOTIDE SEQUENCE [LARGE SCALE GENOMIC DNA]</scope>
    <source>
        <strain evidence="1 2">22-323</strain>
    </source>
</reference>
<dbReference type="RefSeq" id="WP_316694451.1">
    <property type="nucleotide sequence ID" value="NZ_CP103836.1"/>
</dbReference>
<keyword evidence="1" id="KW-0503">Monooxygenase</keyword>
<dbReference type="GO" id="GO:0004497">
    <property type="term" value="F:monooxygenase activity"/>
    <property type="evidence" value="ECO:0007669"/>
    <property type="project" value="UniProtKB-KW"/>
</dbReference>
<organism evidence="1 2">
    <name type="scientific">Xanthomonas hydrangeae</name>
    <dbReference type="NCBI Taxonomy" id="2775159"/>
    <lineage>
        <taxon>Bacteria</taxon>
        <taxon>Pseudomonadati</taxon>
        <taxon>Pseudomonadota</taxon>
        <taxon>Gammaproteobacteria</taxon>
        <taxon>Lysobacterales</taxon>
        <taxon>Lysobacteraceae</taxon>
        <taxon>Xanthomonas</taxon>
    </lineage>
</organism>
<keyword evidence="2" id="KW-1185">Reference proteome</keyword>
<keyword evidence="1" id="KW-0560">Oxidoreductase</keyword>
<evidence type="ECO:0000313" key="1">
    <source>
        <dbReference type="EMBL" id="WOB48663.1"/>
    </source>
</evidence>
<sequence>MRALAATSSNALSQTENARCHTNWRTRRALGGVSMSALPIAVLGGSVAGLMTALSIARTGAQVELVERDALTAQRSEPASGNDGVERWWRKGAPQARHTHALAALGRRTLRERAPDVWQALIDAGAIEMPFGAQLQSAIAVPRCADPELSGLSVRRSLVEDVLKPIVLAERTIRVRDQTSVTGLLMRSADIPVVEGVTTSQGDLRAALTIDALGRGSSFAKWLQAAGVHPPEETVEGCGLAYFTRWYRIVQRPSVRLDAGFSAGGYALSSGCIVCPADNGYASITLMVPQADKALHAFTEPAAFTAAARSHVGIAPWLAPGVMDALSGVLRWPLCENRYRPMLVEGRPRVLGAIAVGDALCITNPTYTRGMSLAMRYAFAIADLLQRDGLEDAHRFAVEADALAQDLVRPWHDDSAAQDRVRTALWAGEPVPPTQSDAISLQQIAMASRHDEVVWQALARRSGMLDAPEAIFRQTEVLERVRSILERVQPSLPAGPSRGDLLRVLQQHRSVDFAHPLA</sequence>
<evidence type="ECO:0000313" key="2">
    <source>
        <dbReference type="Proteomes" id="UP001302716"/>
    </source>
</evidence>
<protein>
    <submittedName>
        <fullName evidence="1">FAD-dependent monooxygenase</fullName>
    </submittedName>
</protein>
<dbReference type="Gene3D" id="3.50.50.60">
    <property type="entry name" value="FAD/NAD(P)-binding domain"/>
    <property type="match status" value="1"/>
</dbReference>
<dbReference type="EMBL" id="CP103836">
    <property type="protein sequence ID" value="WOB48663.1"/>
    <property type="molecule type" value="Genomic_DNA"/>
</dbReference>
<name>A0AAU0B924_9XANT</name>
<dbReference type="AlphaFoldDB" id="A0AAU0B924"/>
<dbReference type="InterPro" id="IPR036188">
    <property type="entry name" value="FAD/NAD-bd_sf"/>
</dbReference>